<dbReference type="PRINTS" id="PR00597">
    <property type="entry name" value="GELSOLIN"/>
</dbReference>
<evidence type="ECO:0000256" key="18">
    <source>
        <dbReference type="ARBA" id="ARBA00029893"/>
    </source>
</evidence>
<keyword evidence="12" id="KW-0460">Magnesium</keyword>
<evidence type="ECO:0000256" key="19">
    <source>
        <dbReference type="SAM" id="MobiDB-lite"/>
    </source>
</evidence>
<evidence type="ECO:0000259" key="21">
    <source>
        <dbReference type="Pfam" id="PF14791"/>
    </source>
</evidence>
<evidence type="ECO:0000256" key="10">
    <source>
        <dbReference type="ARBA" id="ARBA00022695"/>
    </source>
</evidence>
<evidence type="ECO:0000256" key="11">
    <source>
        <dbReference type="ARBA" id="ARBA00022792"/>
    </source>
</evidence>
<evidence type="ECO:0000256" key="17">
    <source>
        <dbReference type="ARBA" id="ARBA00023264"/>
    </source>
</evidence>
<evidence type="ECO:0000313" key="23">
    <source>
        <dbReference type="Proteomes" id="UP000290288"/>
    </source>
</evidence>
<comment type="pathway">
    <text evidence="4">Lipid metabolism.</text>
</comment>
<dbReference type="InterPro" id="IPR029006">
    <property type="entry name" value="ADF-H/Gelsolin-like_dom_sf"/>
</dbReference>
<accession>A0A4Q2DZB7</accession>
<organism evidence="22 23">
    <name type="scientific">Candolleomyces aberdarensis</name>
    <dbReference type="NCBI Taxonomy" id="2316362"/>
    <lineage>
        <taxon>Eukaryota</taxon>
        <taxon>Fungi</taxon>
        <taxon>Dikarya</taxon>
        <taxon>Basidiomycota</taxon>
        <taxon>Agaricomycotina</taxon>
        <taxon>Agaricomycetes</taxon>
        <taxon>Agaricomycetidae</taxon>
        <taxon>Agaricales</taxon>
        <taxon>Agaricineae</taxon>
        <taxon>Psathyrellaceae</taxon>
        <taxon>Candolleomyces</taxon>
    </lineage>
</organism>
<evidence type="ECO:0000256" key="7">
    <source>
        <dbReference type="ARBA" id="ARBA00018337"/>
    </source>
</evidence>
<dbReference type="AlphaFoldDB" id="A0A4Q2DZB7"/>
<dbReference type="SUPFAM" id="SSF47802">
    <property type="entry name" value="DNA polymerase beta, N-terminal domain-like"/>
    <property type="match status" value="1"/>
</dbReference>
<feature type="domain" description="Gelsolin-like" evidence="20">
    <location>
        <begin position="924"/>
        <end position="999"/>
    </location>
</feature>
<evidence type="ECO:0000256" key="12">
    <source>
        <dbReference type="ARBA" id="ARBA00022842"/>
    </source>
</evidence>
<sequence length="1247" mass="138503">MLSTVACSKRAARRLPVVVVARAFSTEPAASHPTPDLPPPGLSPSSSKNAKYRLYPQPRPAVSHRHSPLPKLPPTFGRNQLLPVSNSTRALLESIVAKFDAPIRYAFAYGSGVFEQDGYAENKKEGKEGPMLDFMFAVTHPAHFHSINMQQFPSHYPLHARVFGSSYITRLQEISPGVWFNPYVTMNGVTIKYGVTTVDNLCADLLNWRTLYLAGRMHKPLRIIKDDARVRLTQQVNLTSAVRAALLTLPSNFSENELFERIAGISYTGDPRMLLPAENRGKVSNIVSKQGPQFKELYHRLVVALPGVHWSPNSSSIEQDISPKARSAHLKKLPVGLLSRVKQNYEQKGAVDKELESDEAAYWVKLAGDEQLSQVLRQELTAIVRYPATVQSVKGIASAGVGKSLRYGAAKRMLFRHILKTQRSPTLLPSLLLGRHVRYNATQTPLAKGPNEEILDMLRSERDAEANQSQPNPFKVTAFSNAIDAISQIRETIKSGDDLVLERKGIGLGIKNRINHYFVQQDLDLARNYDQQQDALRRRAVIDLQKVPGIGYVDHTTAAFIHSFISLLLRHVRRVKAQALVDAGCWNIASLIRSDQYHSVLTAQQKICLKYIDHLDKTTSPEQVESVLQAVESSLSPHYRAVLAGEYRRGLSDISTIVIMLMHSSYVHVPMPTELPPIFEERAALAKRKNIIKKRERSSTLTKTARKTSLLHTEVLPSLKSKEIVFDTISETLNGAGASESSAASVASALQISPGEYRRLVIHFMPQKSRATALLALTGDDDLNRYMRKRAERMGMLLNEYGLWKWNFSEPPKEPEAESLSSDSPEPSDGVSGGVVGTAAIGKVDDSSLLATGGYWVDIMAHLTKPTTYNIEDSNIALLGSDLEKRVRENAGDHEPAWDNAGEEEGLKIWRVEQFHIVAWPEQSYGSFYDGDSYIVLYTYKSSPEAKSLSYNLHFWLGQNTSVDEAGTAVYKTVELDDHLHGKPVQFREVQGFESPQFLSYFPKFTSLKGGVSTGFHHVVDPPPLDILRLYRVTLSRLPSATTPGRYTNTLVVREVEPVAASLIAGDAYVLDKGAEVWQLNTKESVGQEKFKAAEFVQSLVDGRKGCDVAVFDEGTSGVHKFLGEFGPDAALIPQKAAPEAREVKLFKLSDASGRVSFEQLPKVSQSLLSSEDAFLLDDSKDPVRPAVYVWIGSRASLQERRSIVQYAQQYLYQERESHLGRLGIPIIKMEQGNEGEGFLAAFEGAD</sequence>
<dbReference type="Gene3D" id="3.30.210.10">
    <property type="entry name" value="DNA polymerase, thumb domain"/>
    <property type="match status" value="1"/>
</dbReference>
<dbReference type="InterPro" id="IPR037160">
    <property type="entry name" value="DNA_Pol_thumb_sf"/>
</dbReference>
<evidence type="ECO:0000256" key="8">
    <source>
        <dbReference type="ARBA" id="ARBA00022516"/>
    </source>
</evidence>
<evidence type="ECO:0000256" key="2">
    <source>
        <dbReference type="ARBA" id="ARBA00004443"/>
    </source>
</evidence>
<name>A0A4Q2DZB7_9AGAR</name>
<keyword evidence="14" id="KW-0496">Mitochondrion</keyword>
<keyword evidence="23" id="KW-1185">Reference proteome</keyword>
<keyword evidence="16" id="KW-0594">Phospholipid biosynthesis</keyword>
<keyword evidence="8" id="KW-0444">Lipid biosynthesis</keyword>
<dbReference type="Pfam" id="PF14791">
    <property type="entry name" value="DNA_pol_B_thumb"/>
    <property type="match status" value="1"/>
</dbReference>
<comment type="cofactor">
    <cofactor evidence="1">
        <name>Mg(2+)</name>
        <dbReference type="ChEBI" id="CHEBI:18420"/>
    </cofactor>
</comment>
<feature type="domain" description="DNA polymerase beta thumb" evidence="21">
    <location>
        <begin position="773"/>
        <end position="810"/>
    </location>
</feature>
<dbReference type="GO" id="GO:0032049">
    <property type="term" value="P:cardiolipin biosynthetic process"/>
    <property type="evidence" value="ECO:0007669"/>
    <property type="project" value="InterPro"/>
</dbReference>
<dbReference type="InterPro" id="IPR027421">
    <property type="entry name" value="DNA_pol_lamdba_lyase_dom_sf"/>
</dbReference>
<feature type="compositionally biased region" description="Low complexity" evidence="19">
    <location>
        <begin position="818"/>
        <end position="828"/>
    </location>
</feature>
<dbReference type="EC" id="2.7.7.41" evidence="6"/>
<evidence type="ECO:0000256" key="6">
    <source>
        <dbReference type="ARBA" id="ARBA00012487"/>
    </source>
</evidence>
<evidence type="ECO:0000256" key="1">
    <source>
        <dbReference type="ARBA" id="ARBA00001946"/>
    </source>
</evidence>
<keyword evidence="11" id="KW-0999">Mitochondrion inner membrane</keyword>
<comment type="subcellular location">
    <subcellularLocation>
        <location evidence="2">Mitochondrion inner membrane</location>
        <topology evidence="2">Peripheral membrane protein</topology>
        <orientation evidence="2">Matrix side</orientation>
    </subcellularLocation>
</comment>
<dbReference type="Gene3D" id="3.30.460.10">
    <property type="entry name" value="Beta Polymerase, domain 2"/>
    <property type="match status" value="1"/>
</dbReference>
<evidence type="ECO:0000256" key="13">
    <source>
        <dbReference type="ARBA" id="ARBA00023098"/>
    </source>
</evidence>
<dbReference type="UniPathway" id="UPA00557">
    <property type="reaction ID" value="UER00614"/>
</dbReference>
<feature type="region of interest" description="Disordered" evidence="19">
    <location>
        <begin position="812"/>
        <end position="834"/>
    </location>
</feature>
<evidence type="ECO:0000256" key="3">
    <source>
        <dbReference type="ARBA" id="ARBA00005119"/>
    </source>
</evidence>
<dbReference type="GO" id="GO:0004605">
    <property type="term" value="F:phosphatidate cytidylyltransferase activity"/>
    <property type="evidence" value="ECO:0007669"/>
    <property type="project" value="UniProtKB-EC"/>
</dbReference>
<dbReference type="InterPro" id="IPR007122">
    <property type="entry name" value="Villin/Gelsolin"/>
</dbReference>
<dbReference type="Pfam" id="PF09139">
    <property type="entry name" value="Tam41_Mmp37"/>
    <property type="match status" value="1"/>
</dbReference>
<evidence type="ECO:0000256" key="5">
    <source>
        <dbReference type="ARBA" id="ARBA00005458"/>
    </source>
</evidence>
<evidence type="ECO:0000256" key="15">
    <source>
        <dbReference type="ARBA" id="ARBA00023136"/>
    </source>
</evidence>
<dbReference type="EMBL" id="SDEE01000006">
    <property type="protein sequence ID" value="RXW25331.1"/>
    <property type="molecule type" value="Genomic_DNA"/>
</dbReference>
<evidence type="ECO:0000256" key="16">
    <source>
        <dbReference type="ARBA" id="ARBA00023209"/>
    </source>
</evidence>
<comment type="pathway">
    <text evidence="3">Phospholipid metabolism; CDP-diacylglycerol biosynthesis; CDP-diacylglycerol from sn-glycerol 3-phosphate: step 3/3.</text>
</comment>
<dbReference type="Gene3D" id="1.10.150.110">
    <property type="entry name" value="DNA polymerase beta, N-terminal domain-like"/>
    <property type="match status" value="1"/>
</dbReference>
<dbReference type="Pfam" id="PF00626">
    <property type="entry name" value="Gelsolin"/>
    <property type="match status" value="2"/>
</dbReference>
<proteinExistence type="inferred from homology"/>
<dbReference type="PANTHER" id="PTHR13619">
    <property type="entry name" value="PHOSPHATIDATE CYTIDYLYLTRANSFERASE, MITOCHONDRIAL"/>
    <property type="match status" value="1"/>
</dbReference>
<dbReference type="STRING" id="2316362.A0A4Q2DZB7"/>
<dbReference type="SUPFAM" id="SSF55753">
    <property type="entry name" value="Actin depolymerizing proteins"/>
    <property type="match status" value="3"/>
</dbReference>
<evidence type="ECO:0000256" key="9">
    <source>
        <dbReference type="ARBA" id="ARBA00022679"/>
    </source>
</evidence>
<keyword evidence="9" id="KW-0808">Transferase</keyword>
<dbReference type="Gene3D" id="3.40.20.10">
    <property type="entry name" value="Severin"/>
    <property type="match status" value="3"/>
</dbReference>
<dbReference type="PANTHER" id="PTHR13619:SF0">
    <property type="entry name" value="PHOSPHATIDATE CYTIDYLYLTRANSFERASE, MITOCHONDRIAL"/>
    <property type="match status" value="1"/>
</dbReference>
<feature type="region of interest" description="Disordered" evidence="19">
    <location>
        <begin position="28"/>
        <end position="52"/>
    </location>
</feature>
<evidence type="ECO:0000256" key="14">
    <source>
        <dbReference type="ARBA" id="ARBA00023128"/>
    </source>
</evidence>
<feature type="domain" description="Gelsolin-like" evidence="20">
    <location>
        <begin position="1162"/>
        <end position="1240"/>
    </location>
</feature>
<dbReference type="SUPFAM" id="SSF81301">
    <property type="entry name" value="Nucleotidyltransferase"/>
    <property type="match status" value="1"/>
</dbReference>
<dbReference type="CDD" id="cd11290">
    <property type="entry name" value="gelsolin_S1_like"/>
    <property type="match status" value="1"/>
</dbReference>
<evidence type="ECO:0000259" key="20">
    <source>
        <dbReference type="Pfam" id="PF00626"/>
    </source>
</evidence>
<evidence type="ECO:0000256" key="4">
    <source>
        <dbReference type="ARBA" id="ARBA00005189"/>
    </source>
</evidence>
<dbReference type="InterPro" id="IPR015222">
    <property type="entry name" value="Tam41"/>
</dbReference>
<keyword evidence="17" id="KW-1208">Phospholipid metabolism</keyword>
<dbReference type="InterPro" id="IPR029398">
    <property type="entry name" value="PolB_thumb"/>
</dbReference>
<keyword evidence="13" id="KW-0443">Lipid metabolism</keyword>
<dbReference type="InterPro" id="IPR043519">
    <property type="entry name" value="NT_sf"/>
</dbReference>
<dbReference type="GO" id="GO:0051015">
    <property type="term" value="F:actin filament binding"/>
    <property type="evidence" value="ECO:0007669"/>
    <property type="project" value="InterPro"/>
</dbReference>
<comment type="similarity">
    <text evidence="5">Belongs to the TAM41 family.</text>
</comment>
<dbReference type="GO" id="GO:0016024">
    <property type="term" value="P:CDP-diacylglycerol biosynthetic process"/>
    <property type="evidence" value="ECO:0007669"/>
    <property type="project" value="UniProtKB-UniPathway"/>
</dbReference>
<comment type="caution">
    <text evidence="22">The sequence shown here is derived from an EMBL/GenBank/DDBJ whole genome shotgun (WGS) entry which is preliminary data.</text>
</comment>
<dbReference type="GO" id="GO:0005743">
    <property type="term" value="C:mitochondrial inner membrane"/>
    <property type="evidence" value="ECO:0007669"/>
    <property type="project" value="UniProtKB-SubCell"/>
</dbReference>
<evidence type="ECO:0000313" key="22">
    <source>
        <dbReference type="EMBL" id="RXW25331.1"/>
    </source>
</evidence>
<dbReference type="OrthoDB" id="6375767at2759"/>
<keyword evidence="10" id="KW-0548">Nucleotidyltransferase</keyword>
<dbReference type="SMART" id="SM00262">
    <property type="entry name" value="GEL"/>
    <property type="match status" value="3"/>
</dbReference>
<dbReference type="Gene3D" id="1.10.150.20">
    <property type="entry name" value="5' to 3' exonuclease, C-terminal subdomain"/>
    <property type="match status" value="1"/>
</dbReference>
<keyword evidence="15" id="KW-0472">Membrane</keyword>
<dbReference type="InterPro" id="IPR007123">
    <property type="entry name" value="Gelsolin-like_dom"/>
</dbReference>
<dbReference type="Proteomes" id="UP000290288">
    <property type="component" value="Unassembled WGS sequence"/>
</dbReference>
<gene>
    <name evidence="22" type="ORF">EST38_g518</name>
</gene>
<protein>
    <recommendedName>
        <fullName evidence="7">Phosphatidate cytidylyltransferase, mitochondrial</fullName>
        <ecNumber evidence="6">2.7.7.41</ecNumber>
    </recommendedName>
    <alternativeName>
        <fullName evidence="18">CDP-diacylglycerol synthase</fullName>
    </alternativeName>
</protein>
<reference evidence="22 23" key="1">
    <citation type="submission" date="2019-01" db="EMBL/GenBank/DDBJ databases">
        <title>Draft genome sequence of Psathyrella aberdarensis IHI B618.</title>
        <authorList>
            <person name="Buettner E."/>
            <person name="Kellner H."/>
        </authorList>
    </citation>
    <scope>NUCLEOTIDE SEQUENCE [LARGE SCALE GENOMIC DNA]</scope>
    <source>
        <strain evidence="22 23">IHI B618</strain>
    </source>
</reference>